<reference evidence="12 13" key="1">
    <citation type="submission" date="2022-09" db="EMBL/GenBank/DDBJ databases">
        <title>complete genome sequences of Clostridium tetani str. KHSU-234311-028 isolated from soil.</title>
        <authorList>
            <person name="Sekizuka T."/>
            <person name="Shitada C."/>
            <person name="Takahashi M."/>
            <person name="Kuroda M."/>
        </authorList>
    </citation>
    <scope>NUCLEOTIDE SEQUENCE [LARGE SCALE GENOMIC DNA]</scope>
    <source>
        <strain evidence="12 13">KHSU-234311-028</strain>
    </source>
</reference>
<dbReference type="InterPro" id="IPR001867">
    <property type="entry name" value="OmpR/PhoB-type_DNA-bd"/>
</dbReference>
<dbReference type="SMART" id="SM00448">
    <property type="entry name" value="REC"/>
    <property type="match status" value="1"/>
</dbReference>
<name>A0ABC8EHK0_CLOTA</name>
<evidence type="ECO:0000256" key="5">
    <source>
        <dbReference type="ARBA" id="ARBA00023125"/>
    </source>
</evidence>
<dbReference type="CDD" id="cd00383">
    <property type="entry name" value="trans_reg_C"/>
    <property type="match status" value="1"/>
</dbReference>
<accession>A0ABC8EHK0</accession>
<dbReference type="Pfam" id="PF00486">
    <property type="entry name" value="Trans_reg_C"/>
    <property type="match status" value="1"/>
</dbReference>
<keyword evidence="6" id="KW-0804">Transcription</keyword>
<dbReference type="EMBL" id="AP026818">
    <property type="protein sequence ID" value="BDR82340.1"/>
    <property type="molecule type" value="Genomic_DNA"/>
</dbReference>
<dbReference type="PROSITE" id="PS51755">
    <property type="entry name" value="OMPR_PHOB"/>
    <property type="match status" value="1"/>
</dbReference>
<evidence type="ECO:0000256" key="9">
    <source>
        <dbReference type="PROSITE-ProRule" id="PRU01091"/>
    </source>
</evidence>
<dbReference type="SUPFAM" id="SSF52172">
    <property type="entry name" value="CheY-like"/>
    <property type="match status" value="1"/>
</dbReference>
<dbReference type="FunFam" id="1.10.10.10:FF:000018">
    <property type="entry name" value="DNA-binding response regulator ResD"/>
    <property type="match status" value="1"/>
</dbReference>
<sequence>MINGKIAKILIVDDDQNICEVIKMYLESAGFDTRVCHDGKESQSAFIEYNPDLVLLDIMLPSMDGIDVLKWIRKEHETPVIMLTAKGETFDKVLGLELGADDYMVKPFEPKELLARVKAVLRRFNSDNVSKEALQFNDLTIDIDSYTVIYNGKEIKMPPKEFELLYYLASNKNRVFTREQLLCEVWGYDYPGDSRTVDVHIKRLREKLEEGSNWQIETVWGVGYKFEVK</sequence>
<evidence type="ECO:0000313" key="12">
    <source>
        <dbReference type="EMBL" id="BDR82340.1"/>
    </source>
</evidence>
<dbReference type="Proteomes" id="UP001321763">
    <property type="component" value="Chromosome"/>
</dbReference>
<keyword evidence="2 8" id="KW-0597">Phosphoprotein</keyword>
<evidence type="ECO:0000256" key="1">
    <source>
        <dbReference type="ARBA" id="ARBA00018672"/>
    </source>
</evidence>
<protein>
    <recommendedName>
        <fullName evidence="1">Stage 0 sporulation protein A homolog</fullName>
    </recommendedName>
</protein>
<dbReference type="Gene3D" id="3.40.50.2300">
    <property type="match status" value="1"/>
</dbReference>
<evidence type="ECO:0000256" key="7">
    <source>
        <dbReference type="ARBA" id="ARBA00024867"/>
    </source>
</evidence>
<dbReference type="PANTHER" id="PTHR48111:SF21">
    <property type="entry name" value="DNA-BINDING DUAL MASTER TRANSCRIPTIONAL REGULATOR RPAA"/>
    <property type="match status" value="1"/>
</dbReference>
<dbReference type="SUPFAM" id="SSF46894">
    <property type="entry name" value="C-terminal effector domain of the bipartite response regulators"/>
    <property type="match status" value="1"/>
</dbReference>
<feature type="domain" description="Response regulatory" evidence="10">
    <location>
        <begin position="8"/>
        <end position="121"/>
    </location>
</feature>
<evidence type="ECO:0000256" key="4">
    <source>
        <dbReference type="ARBA" id="ARBA00023015"/>
    </source>
</evidence>
<dbReference type="InterPro" id="IPR058124">
    <property type="entry name" value="CpxR-like_REC"/>
</dbReference>
<dbReference type="InterPro" id="IPR016032">
    <property type="entry name" value="Sig_transdc_resp-reg_C-effctor"/>
</dbReference>
<dbReference type="CDD" id="cd17623">
    <property type="entry name" value="REC_OmpR_CpxR"/>
    <property type="match status" value="1"/>
</dbReference>
<feature type="domain" description="OmpR/PhoB-type" evidence="11">
    <location>
        <begin position="131"/>
        <end position="228"/>
    </location>
</feature>
<dbReference type="InterPro" id="IPR036388">
    <property type="entry name" value="WH-like_DNA-bd_sf"/>
</dbReference>
<dbReference type="FunFam" id="3.40.50.2300:FF:000001">
    <property type="entry name" value="DNA-binding response regulator PhoB"/>
    <property type="match status" value="1"/>
</dbReference>
<dbReference type="Gene3D" id="1.10.10.10">
    <property type="entry name" value="Winged helix-like DNA-binding domain superfamily/Winged helix DNA-binding domain"/>
    <property type="match status" value="1"/>
</dbReference>
<evidence type="ECO:0000256" key="2">
    <source>
        <dbReference type="ARBA" id="ARBA00022553"/>
    </source>
</evidence>
<keyword evidence="3" id="KW-0902">Two-component regulatory system</keyword>
<evidence type="ECO:0000256" key="6">
    <source>
        <dbReference type="ARBA" id="ARBA00023163"/>
    </source>
</evidence>
<dbReference type="SMART" id="SM00862">
    <property type="entry name" value="Trans_reg_C"/>
    <property type="match status" value="1"/>
</dbReference>
<dbReference type="InterPro" id="IPR039420">
    <property type="entry name" value="WalR-like"/>
</dbReference>
<dbReference type="Gene3D" id="6.10.250.690">
    <property type="match status" value="1"/>
</dbReference>
<dbReference type="PROSITE" id="PS50110">
    <property type="entry name" value="RESPONSE_REGULATORY"/>
    <property type="match status" value="1"/>
</dbReference>
<gene>
    <name evidence="12" type="ORF">K234311028_25860</name>
</gene>
<evidence type="ECO:0000256" key="3">
    <source>
        <dbReference type="ARBA" id="ARBA00023012"/>
    </source>
</evidence>
<dbReference type="InterPro" id="IPR011006">
    <property type="entry name" value="CheY-like_superfamily"/>
</dbReference>
<evidence type="ECO:0000259" key="10">
    <source>
        <dbReference type="PROSITE" id="PS50110"/>
    </source>
</evidence>
<dbReference type="AlphaFoldDB" id="A0ABC8EHK0"/>
<evidence type="ECO:0000259" key="11">
    <source>
        <dbReference type="PROSITE" id="PS51755"/>
    </source>
</evidence>
<dbReference type="Pfam" id="PF00072">
    <property type="entry name" value="Response_reg"/>
    <property type="match status" value="1"/>
</dbReference>
<feature type="DNA-binding region" description="OmpR/PhoB-type" evidence="9">
    <location>
        <begin position="131"/>
        <end position="228"/>
    </location>
</feature>
<feature type="modified residue" description="4-aspartylphosphate" evidence="8">
    <location>
        <position position="57"/>
    </location>
</feature>
<dbReference type="GO" id="GO:0006355">
    <property type="term" value="P:regulation of DNA-templated transcription"/>
    <property type="evidence" value="ECO:0007669"/>
    <property type="project" value="UniProtKB-ARBA"/>
</dbReference>
<evidence type="ECO:0000313" key="13">
    <source>
        <dbReference type="Proteomes" id="UP001321763"/>
    </source>
</evidence>
<proteinExistence type="predicted"/>
<dbReference type="PANTHER" id="PTHR48111">
    <property type="entry name" value="REGULATOR OF RPOS"/>
    <property type="match status" value="1"/>
</dbReference>
<organism evidence="12 13">
    <name type="scientific">Clostridium tetani</name>
    <dbReference type="NCBI Taxonomy" id="1513"/>
    <lineage>
        <taxon>Bacteria</taxon>
        <taxon>Bacillati</taxon>
        <taxon>Bacillota</taxon>
        <taxon>Clostridia</taxon>
        <taxon>Eubacteriales</taxon>
        <taxon>Clostridiaceae</taxon>
        <taxon>Clostridium</taxon>
    </lineage>
</organism>
<keyword evidence="5 9" id="KW-0238">DNA-binding</keyword>
<comment type="function">
    <text evidence="7">May play the central regulatory role in sporulation. It may be an element of the effector pathway responsible for the activation of sporulation genes in response to nutritional stress. Spo0A may act in concert with spo0H (a sigma factor) to control the expression of some genes that are critical to the sporulation process.</text>
</comment>
<keyword evidence="4" id="KW-0805">Transcription regulation</keyword>
<evidence type="ECO:0000256" key="8">
    <source>
        <dbReference type="PROSITE-ProRule" id="PRU00169"/>
    </source>
</evidence>
<dbReference type="GO" id="GO:0000160">
    <property type="term" value="P:phosphorelay signal transduction system"/>
    <property type="evidence" value="ECO:0007669"/>
    <property type="project" value="UniProtKB-KW"/>
</dbReference>
<dbReference type="InterPro" id="IPR001789">
    <property type="entry name" value="Sig_transdc_resp-reg_receiver"/>
</dbReference>
<dbReference type="GO" id="GO:0003677">
    <property type="term" value="F:DNA binding"/>
    <property type="evidence" value="ECO:0007669"/>
    <property type="project" value="UniProtKB-UniRule"/>
</dbReference>